<reference evidence="2 3" key="1">
    <citation type="journal article" date="2016" name="Nat. Commun.">
        <title>Thousands of microbial genomes shed light on interconnected biogeochemical processes in an aquifer system.</title>
        <authorList>
            <person name="Anantharaman K."/>
            <person name="Brown C.T."/>
            <person name="Hug L.A."/>
            <person name="Sharon I."/>
            <person name="Castelle C.J."/>
            <person name="Probst A.J."/>
            <person name="Thomas B.C."/>
            <person name="Singh A."/>
            <person name="Wilkins M.J."/>
            <person name="Karaoz U."/>
            <person name="Brodie E.L."/>
            <person name="Williams K.H."/>
            <person name="Hubbard S.S."/>
            <person name="Banfield J.F."/>
        </authorList>
    </citation>
    <scope>NUCLEOTIDE SEQUENCE [LARGE SCALE GENOMIC DNA]</scope>
</reference>
<feature type="repeat" description="TPR" evidence="1">
    <location>
        <begin position="35"/>
        <end position="68"/>
    </location>
</feature>
<proteinExistence type="predicted"/>
<dbReference type="AlphaFoldDB" id="A0A1F5Z1U0"/>
<organism evidence="2 3">
    <name type="scientific">Candidatus Gottesmanbacteria bacterium RIFCSPHIGHO2_01_FULL_40_15</name>
    <dbReference type="NCBI Taxonomy" id="1798376"/>
    <lineage>
        <taxon>Bacteria</taxon>
        <taxon>Candidatus Gottesmaniibacteriota</taxon>
    </lineage>
</organism>
<evidence type="ECO:0000256" key="1">
    <source>
        <dbReference type="PROSITE-ProRule" id="PRU00339"/>
    </source>
</evidence>
<evidence type="ECO:0000313" key="3">
    <source>
        <dbReference type="Proteomes" id="UP000177354"/>
    </source>
</evidence>
<protein>
    <submittedName>
        <fullName evidence="2">Uncharacterized protein</fullName>
    </submittedName>
</protein>
<sequence>MANDVQAAIDAALTQNWAEAVAINRELLKTNKEDIDTLTRLAYAYCQIDETEKAKKIYKKILTIDRYNSLALKNLNKINSLPAKKLNLIHDRVSPGLFIEEPGKTKVIVLINLAPSKVISQLNIGDLVSLFPKKHSIEIRDANKTYIGALPDDIAFRLLKFISAGNTYLTCIKNIQKNIISLFIREMTRGKKLRHQATFLPTSFKEYTASIQREIKRSVITEEDSVTDANQDESEE</sequence>
<dbReference type="InterPro" id="IPR011990">
    <property type="entry name" value="TPR-like_helical_dom_sf"/>
</dbReference>
<name>A0A1F5Z1U0_9BACT</name>
<keyword evidence="1" id="KW-0802">TPR repeat</keyword>
<evidence type="ECO:0000313" key="2">
    <source>
        <dbReference type="EMBL" id="OGG06082.1"/>
    </source>
</evidence>
<dbReference type="InterPro" id="IPR019734">
    <property type="entry name" value="TPR_rpt"/>
</dbReference>
<comment type="caution">
    <text evidence="2">The sequence shown here is derived from an EMBL/GenBank/DDBJ whole genome shotgun (WGS) entry which is preliminary data.</text>
</comment>
<dbReference type="SUPFAM" id="SSF48452">
    <property type="entry name" value="TPR-like"/>
    <property type="match status" value="1"/>
</dbReference>
<gene>
    <name evidence="2" type="ORF">A2777_01040</name>
</gene>
<dbReference type="PROSITE" id="PS50005">
    <property type="entry name" value="TPR"/>
    <property type="match status" value="1"/>
</dbReference>
<dbReference type="EMBL" id="MFJF01000019">
    <property type="protein sequence ID" value="OGG06082.1"/>
    <property type="molecule type" value="Genomic_DNA"/>
</dbReference>
<dbReference type="Proteomes" id="UP000177354">
    <property type="component" value="Unassembled WGS sequence"/>
</dbReference>
<dbReference type="Gene3D" id="1.25.40.10">
    <property type="entry name" value="Tetratricopeptide repeat domain"/>
    <property type="match status" value="1"/>
</dbReference>
<accession>A0A1F5Z1U0</accession>